<feature type="domain" description="Aminoacyl-transfer RNA synthetases class-II family profile" evidence="4">
    <location>
        <begin position="14"/>
        <end position="120"/>
    </location>
</feature>
<dbReference type="Gene3D" id="3.30.930.10">
    <property type="entry name" value="Bira Bifunctional Protein, Domain 2"/>
    <property type="match status" value="1"/>
</dbReference>
<dbReference type="GO" id="GO:0006430">
    <property type="term" value="P:lysyl-tRNA aminoacylation"/>
    <property type="evidence" value="ECO:0007669"/>
    <property type="project" value="TreeGrafter"/>
</dbReference>
<dbReference type="SUPFAM" id="SSF55681">
    <property type="entry name" value="Class II aaRS and biotin synthetases"/>
    <property type="match status" value="1"/>
</dbReference>
<evidence type="ECO:0000259" key="4">
    <source>
        <dbReference type="PROSITE" id="PS50862"/>
    </source>
</evidence>
<keyword evidence="2" id="KW-0547">Nucleotide-binding</keyword>
<evidence type="ECO:0000313" key="5">
    <source>
        <dbReference type="EMBL" id="OXE32632.1"/>
    </source>
</evidence>
<sequence>MQTNWQPTASIEQLRQRATLIAAIRQFFAERQVMEVDTPAMSHATVTDIHLHTFQTEFVGPGYADGSKLFFMTSPEFHMKRLLAAGSGCIYQINKAFRNEENGRYHNPEFTMLEWYRVGF</sequence>
<comment type="caution">
    <text evidence="5">The sequence shown here is derived from an EMBL/GenBank/DDBJ whole genome shotgun (WGS) entry which is preliminary data.</text>
</comment>
<evidence type="ECO:0000313" key="6">
    <source>
        <dbReference type="Proteomes" id="UP000214596"/>
    </source>
</evidence>
<name>A0A227JCG0_VIBPH</name>
<dbReference type="GO" id="GO:0005524">
    <property type="term" value="F:ATP binding"/>
    <property type="evidence" value="ECO:0007669"/>
    <property type="project" value="InterPro"/>
</dbReference>
<dbReference type="Proteomes" id="UP000214596">
    <property type="component" value="Unassembled WGS sequence"/>
</dbReference>
<dbReference type="InterPro" id="IPR045864">
    <property type="entry name" value="aa-tRNA-synth_II/BPL/LPL"/>
</dbReference>
<organism evidence="5 6">
    <name type="scientific">Vibrio parahaemolyticus</name>
    <dbReference type="NCBI Taxonomy" id="670"/>
    <lineage>
        <taxon>Bacteria</taxon>
        <taxon>Pseudomonadati</taxon>
        <taxon>Pseudomonadota</taxon>
        <taxon>Gammaproteobacteria</taxon>
        <taxon>Vibrionales</taxon>
        <taxon>Vibrionaceae</taxon>
        <taxon>Vibrio</taxon>
    </lineage>
</organism>
<dbReference type="EMBL" id="NIXT01000590">
    <property type="protein sequence ID" value="OXE32632.1"/>
    <property type="molecule type" value="Genomic_DNA"/>
</dbReference>
<dbReference type="PANTHER" id="PTHR42918">
    <property type="entry name" value="LYSYL-TRNA SYNTHETASE"/>
    <property type="match status" value="1"/>
</dbReference>
<dbReference type="EC" id="6.1.1.6" evidence="5"/>
<dbReference type="GO" id="GO:0004824">
    <property type="term" value="F:lysine-tRNA ligase activity"/>
    <property type="evidence" value="ECO:0007669"/>
    <property type="project" value="UniProtKB-EC"/>
</dbReference>
<keyword evidence="5" id="KW-0808">Transferase</keyword>
<dbReference type="PROSITE" id="PS50862">
    <property type="entry name" value="AA_TRNA_LIGASE_II"/>
    <property type="match status" value="1"/>
</dbReference>
<feature type="non-terminal residue" evidence="5">
    <location>
        <position position="120"/>
    </location>
</feature>
<dbReference type="GO" id="GO:0005829">
    <property type="term" value="C:cytosol"/>
    <property type="evidence" value="ECO:0007669"/>
    <property type="project" value="TreeGrafter"/>
</dbReference>
<dbReference type="GO" id="GO:0000049">
    <property type="term" value="F:tRNA binding"/>
    <property type="evidence" value="ECO:0007669"/>
    <property type="project" value="TreeGrafter"/>
</dbReference>
<evidence type="ECO:0000256" key="1">
    <source>
        <dbReference type="ARBA" id="ARBA00022598"/>
    </source>
</evidence>
<reference evidence="5 6" key="1">
    <citation type="journal article" date="2017" name="Appl. Environ. Microbiol.">
        <title>Parallel evolution of two clades of a major Atlantic endemic Vibrio parahaemolyticus pathogen lineage by independent acquisition of related pathogenicity islands.</title>
        <authorList>
            <person name="Xu F."/>
            <person name="Gonzalez-Escalona N."/>
            <person name="Drees K.P."/>
            <person name="Sebra R.P."/>
            <person name="Cooper V.S."/>
            <person name="Jones S.H."/>
            <person name="Whistler C.A."/>
        </authorList>
    </citation>
    <scope>NUCLEOTIDE SEQUENCE [LARGE SCALE GENOMIC DNA]</scope>
    <source>
        <strain evidence="5 6">MAVP-3</strain>
    </source>
</reference>
<keyword evidence="5" id="KW-0251">Elongation factor</keyword>
<protein>
    <submittedName>
        <fullName evidence="5">Elongation factor P lysine(34) lysyltransferase</fullName>
        <ecNumber evidence="5">6.1.1.6</ecNumber>
    </submittedName>
</protein>
<dbReference type="AlphaFoldDB" id="A0A227JCG0"/>
<evidence type="ECO:0000256" key="2">
    <source>
        <dbReference type="ARBA" id="ARBA00022741"/>
    </source>
</evidence>
<proteinExistence type="predicted"/>
<dbReference type="InterPro" id="IPR006195">
    <property type="entry name" value="aa-tRNA-synth_II"/>
</dbReference>
<accession>A0A227JCG0</accession>
<dbReference type="Pfam" id="PF00152">
    <property type="entry name" value="tRNA-synt_2"/>
    <property type="match status" value="1"/>
</dbReference>
<dbReference type="STRING" id="670.ACZ92_08200"/>
<dbReference type="GO" id="GO:0003746">
    <property type="term" value="F:translation elongation factor activity"/>
    <property type="evidence" value="ECO:0007669"/>
    <property type="project" value="UniProtKB-KW"/>
</dbReference>
<dbReference type="InterPro" id="IPR004364">
    <property type="entry name" value="Aa-tRNA-synt_II"/>
</dbReference>
<dbReference type="GO" id="GO:0016740">
    <property type="term" value="F:transferase activity"/>
    <property type="evidence" value="ECO:0007669"/>
    <property type="project" value="UniProtKB-KW"/>
</dbReference>
<keyword evidence="1 5" id="KW-0436">Ligase</keyword>
<gene>
    <name evidence="5" type="ORF">CA163_11715</name>
</gene>
<keyword evidence="5" id="KW-0648">Protein biosynthesis</keyword>
<keyword evidence="3" id="KW-0067">ATP-binding</keyword>
<evidence type="ECO:0000256" key="3">
    <source>
        <dbReference type="ARBA" id="ARBA00022840"/>
    </source>
</evidence>
<dbReference type="PANTHER" id="PTHR42918:SF6">
    <property type="entry name" value="ELONGATION FACTOR P--(R)-BETA-LYSINE LIGASE"/>
    <property type="match status" value="1"/>
</dbReference>